<dbReference type="Proteomes" id="UP000826195">
    <property type="component" value="Unassembled WGS sequence"/>
</dbReference>
<comment type="caution">
    <text evidence="1">The sequence shown here is derived from an EMBL/GenBank/DDBJ whole genome shotgun (WGS) entry which is preliminary data.</text>
</comment>
<sequence length="118" mass="13217">MKQSTKIDSTLDDKKLDMVHYKLYFGDKIPSGRMNHCLNTVTVAEVSARIYAVERSSPVLLSASWTWMVVEHNKSRGQPPNISRLLEVSLLDDYTLNANYTGLNCYSDVYTVGAIANA</sequence>
<protein>
    <submittedName>
        <fullName evidence="1">Uncharacterized protein</fullName>
    </submittedName>
</protein>
<gene>
    <name evidence="1" type="ORF">KQX54_003956</name>
</gene>
<proteinExistence type="predicted"/>
<reference evidence="1 2" key="1">
    <citation type="journal article" date="2021" name="J. Hered.">
        <title>A chromosome-level genome assembly of the parasitoid wasp, Cotesia glomerata (Hymenoptera: Braconidae).</title>
        <authorList>
            <person name="Pinto B.J."/>
            <person name="Weis J.J."/>
            <person name="Gamble T."/>
            <person name="Ode P.J."/>
            <person name="Paul R."/>
            <person name="Zaspel J.M."/>
        </authorList>
    </citation>
    <scope>NUCLEOTIDE SEQUENCE [LARGE SCALE GENOMIC DNA]</scope>
    <source>
        <strain evidence="1">CgM1</strain>
    </source>
</reference>
<evidence type="ECO:0000313" key="1">
    <source>
        <dbReference type="EMBL" id="KAH0545875.1"/>
    </source>
</evidence>
<dbReference type="EMBL" id="JAHXZJ010002237">
    <property type="protein sequence ID" value="KAH0545875.1"/>
    <property type="molecule type" value="Genomic_DNA"/>
</dbReference>
<dbReference type="AlphaFoldDB" id="A0AAV7I3L7"/>
<keyword evidence="2" id="KW-1185">Reference proteome</keyword>
<evidence type="ECO:0000313" key="2">
    <source>
        <dbReference type="Proteomes" id="UP000826195"/>
    </source>
</evidence>
<name>A0AAV7I3L7_COTGL</name>
<organism evidence="1 2">
    <name type="scientific">Cotesia glomerata</name>
    <name type="common">Lepidopteran parasitic wasp</name>
    <name type="synonym">Apanteles glomeratus</name>
    <dbReference type="NCBI Taxonomy" id="32391"/>
    <lineage>
        <taxon>Eukaryota</taxon>
        <taxon>Metazoa</taxon>
        <taxon>Ecdysozoa</taxon>
        <taxon>Arthropoda</taxon>
        <taxon>Hexapoda</taxon>
        <taxon>Insecta</taxon>
        <taxon>Pterygota</taxon>
        <taxon>Neoptera</taxon>
        <taxon>Endopterygota</taxon>
        <taxon>Hymenoptera</taxon>
        <taxon>Apocrita</taxon>
        <taxon>Ichneumonoidea</taxon>
        <taxon>Braconidae</taxon>
        <taxon>Microgastrinae</taxon>
        <taxon>Cotesia</taxon>
    </lineage>
</organism>
<accession>A0AAV7I3L7</accession>